<organism evidence="1 2">
    <name type="scientific">Lipomyces kononenkoae</name>
    <name type="common">Yeast</name>
    <dbReference type="NCBI Taxonomy" id="34357"/>
    <lineage>
        <taxon>Eukaryota</taxon>
        <taxon>Fungi</taxon>
        <taxon>Dikarya</taxon>
        <taxon>Ascomycota</taxon>
        <taxon>Saccharomycotina</taxon>
        <taxon>Lipomycetes</taxon>
        <taxon>Lipomycetales</taxon>
        <taxon>Lipomycetaceae</taxon>
        <taxon>Lipomyces</taxon>
    </lineage>
</organism>
<protein>
    <submittedName>
        <fullName evidence="1">ATP18-subunit I/j of the mitochondrial F1F0-ATP synthase</fullName>
    </submittedName>
</protein>
<name>A0ACC3TA64_LIPKO</name>
<dbReference type="EMBL" id="MU971344">
    <property type="protein sequence ID" value="KAK9239782.1"/>
    <property type="molecule type" value="Genomic_DNA"/>
</dbReference>
<evidence type="ECO:0000313" key="1">
    <source>
        <dbReference type="EMBL" id="KAK9239782.1"/>
    </source>
</evidence>
<evidence type="ECO:0000313" key="2">
    <source>
        <dbReference type="Proteomes" id="UP001433508"/>
    </source>
</evidence>
<keyword evidence="2" id="KW-1185">Reference proteome</keyword>
<reference evidence="2" key="1">
    <citation type="journal article" date="2024" name="Front. Bioeng. Biotechnol.">
        <title>Genome-scale model development and genomic sequencing of the oleaginous clade Lipomyces.</title>
        <authorList>
            <person name="Czajka J.J."/>
            <person name="Han Y."/>
            <person name="Kim J."/>
            <person name="Mondo S.J."/>
            <person name="Hofstad B.A."/>
            <person name="Robles A."/>
            <person name="Haridas S."/>
            <person name="Riley R."/>
            <person name="LaButti K."/>
            <person name="Pangilinan J."/>
            <person name="Andreopoulos W."/>
            <person name="Lipzen A."/>
            <person name="Yan J."/>
            <person name="Wang M."/>
            <person name="Ng V."/>
            <person name="Grigoriev I.V."/>
            <person name="Spatafora J.W."/>
            <person name="Magnuson J.K."/>
            <person name="Baker S.E."/>
            <person name="Pomraning K.R."/>
        </authorList>
    </citation>
    <scope>NUCLEOTIDE SEQUENCE [LARGE SCALE GENOMIC DNA]</scope>
    <source>
        <strain evidence="2">CBS 7786</strain>
    </source>
</reference>
<dbReference type="Proteomes" id="UP001433508">
    <property type="component" value="Unassembled WGS sequence"/>
</dbReference>
<gene>
    <name evidence="1" type="ORF">V1525DRAFT_397631</name>
</gene>
<comment type="caution">
    <text evidence="1">The sequence shown here is derived from an EMBL/GenBank/DDBJ whole genome shotgun (WGS) entry which is preliminary data.</text>
</comment>
<sequence length="57" mass="6535">MFAFLSRRYPTPILKPLWPFFVGAAITYYAVGKAADAMMDTDEFKNDPRNPKLKNAH</sequence>
<accession>A0ACC3TA64</accession>
<proteinExistence type="predicted"/>